<protein>
    <submittedName>
        <fullName evidence="3">Uncharacterized protein</fullName>
    </submittedName>
</protein>
<reference evidence="3" key="1">
    <citation type="journal article" date="2021" name="PeerJ">
        <title>Extensive microbial diversity within the chicken gut microbiome revealed by metagenomics and culture.</title>
        <authorList>
            <person name="Gilroy R."/>
            <person name="Ravi A."/>
            <person name="Getino M."/>
            <person name="Pursley I."/>
            <person name="Horton D.L."/>
            <person name="Alikhan N.F."/>
            <person name="Baker D."/>
            <person name="Gharbi K."/>
            <person name="Hall N."/>
            <person name="Watson M."/>
            <person name="Adriaenssens E.M."/>
            <person name="Foster-Nyarko E."/>
            <person name="Jarju S."/>
            <person name="Secka A."/>
            <person name="Antonio M."/>
            <person name="Oren A."/>
            <person name="Chaudhuri R.R."/>
            <person name="La Ragione R."/>
            <person name="Hildebrand F."/>
            <person name="Pallen M.J."/>
        </authorList>
    </citation>
    <scope>NUCLEOTIDE SEQUENCE</scope>
    <source>
        <strain evidence="3">ChiGjej1B1-18357</strain>
    </source>
</reference>
<reference evidence="3" key="2">
    <citation type="submission" date="2021-09" db="EMBL/GenBank/DDBJ databases">
        <authorList>
            <person name="Gilroy R."/>
        </authorList>
    </citation>
    <scope>NUCLEOTIDE SEQUENCE</scope>
    <source>
        <strain evidence="3">ChiGjej1B1-18357</strain>
    </source>
</reference>
<dbReference type="EMBL" id="DYXM01000180">
    <property type="protein sequence ID" value="HJE91205.1"/>
    <property type="molecule type" value="Genomic_DNA"/>
</dbReference>
<evidence type="ECO:0000256" key="1">
    <source>
        <dbReference type="SAM" id="MobiDB-lite"/>
    </source>
</evidence>
<feature type="signal peptide" evidence="2">
    <location>
        <begin position="1"/>
        <end position="26"/>
    </location>
</feature>
<organism evidence="3 4">
    <name type="scientific">Dietzia timorensis</name>
    <dbReference type="NCBI Taxonomy" id="499555"/>
    <lineage>
        <taxon>Bacteria</taxon>
        <taxon>Bacillati</taxon>
        <taxon>Actinomycetota</taxon>
        <taxon>Actinomycetes</taxon>
        <taxon>Mycobacteriales</taxon>
        <taxon>Dietziaceae</taxon>
        <taxon>Dietzia</taxon>
    </lineage>
</organism>
<name>A0A921JYE7_9ACTN</name>
<accession>A0A921JYE7</accession>
<dbReference type="Proteomes" id="UP000776650">
    <property type="component" value="Unassembled WGS sequence"/>
</dbReference>
<dbReference type="InterPro" id="IPR006311">
    <property type="entry name" value="TAT_signal"/>
</dbReference>
<gene>
    <name evidence="3" type="ORF">K8V11_09380</name>
</gene>
<feature type="compositionally biased region" description="Polar residues" evidence="1">
    <location>
        <begin position="369"/>
        <end position="383"/>
    </location>
</feature>
<feature type="compositionally biased region" description="Low complexity" evidence="1">
    <location>
        <begin position="416"/>
        <end position="470"/>
    </location>
</feature>
<dbReference type="AlphaFoldDB" id="A0A921JYE7"/>
<feature type="chain" id="PRO_5038889183" evidence="2">
    <location>
        <begin position="27"/>
        <end position="554"/>
    </location>
</feature>
<evidence type="ECO:0000313" key="3">
    <source>
        <dbReference type="EMBL" id="HJE91205.1"/>
    </source>
</evidence>
<comment type="caution">
    <text evidence="3">The sequence shown here is derived from an EMBL/GenBank/DDBJ whole genome shotgun (WGS) entry which is preliminary data.</text>
</comment>
<dbReference type="PROSITE" id="PS51318">
    <property type="entry name" value="TAT"/>
    <property type="match status" value="1"/>
</dbReference>
<evidence type="ECO:0000313" key="4">
    <source>
        <dbReference type="Proteomes" id="UP000776650"/>
    </source>
</evidence>
<keyword evidence="2" id="KW-0732">Signal</keyword>
<evidence type="ECO:0000256" key="2">
    <source>
        <dbReference type="SAM" id="SignalP"/>
    </source>
</evidence>
<proteinExistence type="predicted"/>
<feature type="region of interest" description="Disordered" evidence="1">
    <location>
        <begin position="354"/>
        <end position="475"/>
    </location>
</feature>
<sequence length="554" mass="56296">MSVRLTLGRRALAAAGAMGLAAAVVAGTALSVDETSAAWTDNEVAQATAPAAWPVGWAGVQAARIYTPKIQHTHGYDTTYRSQAKNFDTSSGAGSSDVSLRQSLVQGGTAGANGVQTEGSGSYTLETGGYPGASGSAPRVAMSSQSCSYVAPNYVAIPTGGSGSCGAGAGDMSAADHTLNSFGFNIDERGGAGDSYVNAFGIHTGVKCGTSSASVTSLSGQVDVSGTNKTLVVNDGRPTYYDGNYTTIWKTANGTSNTGLSGNFDTYRVLGVIEGVRYRPLVRTITQQNPPYALAEIGFYLDTYDGTFGARNPASKFYFSLSRSECGVRDVQPGGATNAPGRAAPTPALDILTNTTFPTNDKPFEDFQGATTLSEPAQPSSRIAAQAPAAKSPTGEVLSTRAPKESATGADVTTSAPPESGGTTAPGATEGAGDAAGTEDGTSAVTAEETSSSEASTAAETSTPAIPAEPGALPADTEKCGTVEVDGEELDAVIPSGAECDSDARRAASRALTAYIADGTQNSRWKSFTSGNPAADGWRWAAIDTKTGLIVYVE</sequence>
<dbReference type="RefSeq" id="WP_303913153.1">
    <property type="nucleotide sequence ID" value="NZ_DYXM01000180.1"/>
</dbReference>